<sequence length="191" mass="21041">MYTHDTANSFSGNAKALSDLLEEQYNVTEAYANAQTLLWNAINQRIPETGYNSSINNNDIISGDDYPDDPSRLTVIAVKRQYQALRNVQTNLKQQELLHRHHQQHHNAISQHLALSKRVLQTLSHSPCLWQTNGIALPQQQSTGLDAKATTATAAAAASATVALAVLKASIAQLLQVVSEENQTDEKRMKA</sequence>
<organism evidence="1 2">
    <name type="scientific">Nitzschia inconspicua</name>
    <dbReference type="NCBI Taxonomy" id="303405"/>
    <lineage>
        <taxon>Eukaryota</taxon>
        <taxon>Sar</taxon>
        <taxon>Stramenopiles</taxon>
        <taxon>Ochrophyta</taxon>
        <taxon>Bacillariophyta</taxon>
        <taxon>Bacillariophyceae</taxon>
        <taxon>Bacillariophycidae</taxon>
        <taxon>Bacillariales</taxon>
        <taxon>Bacillariaceae</taxon>
        <taxon>Nitzschia</taxon>
    </lineage>
</organism>
<name>A0A9K3Q6P4_9STRA</name>
<keyword evidence="2" id="KW-1185">Reference proteome</keyword>
<proteinExistence type="predicted"/>
<evidence type="ECO:0000313" key="1">
    <source>
        <dbReference type="EMBL" id="KAG7370349.1"/>
    </source>
</evidence>
<reference evidence="1" key="1">
    <citation type="journal article" date="2021" name="Sci. Rep.">
        <title>Diploid genomic architecture of Nitzschia inconspicua, an elite biomass production diatom.</title>
        <authorList>
            <person name="Oliver A."/>
            <person name="Podell S."/>
            <person name="Pinowska A."/>
            <person name="Traller J.C."/>
            <person name="Smith S.R."/>
            <person name="McClure R."/>
            <person name="Beliaev A."/>
            <person name="Bohutskyi P."/>
            <person name="Hill E.A."/>
            <person name="Rabines A."/>
            <person name="Zheng H."/>
            <person name="Allen L.Z."/>
            <person name="Kuo A."/>
            <person name="Grigoriev I.V."/>
            <person name="Allen A.E."/>
            <person name="Hazlebeck D."/>
            <person name="Allen E.E."/>
        </authorList>
    </citation>
    <scope>NUCLEOTIDE SEQUENCE</scope>
    <source>
        <strain evidence="1">Hildebrandi</strain>
    </source>
</reference>
<dbReference type="EMBL" id="JAGRRH010000005">
    <property type="protein sequence ID" value="KAG7370349.1"/>
    <property type="molecule type" value="Genomic_DNA"/>
</dbReference>
<accession>A0A9K3Q6P4</accession>
<protein>
    <submittedName>
        <fullName evidence="1">Uncharacterized protein</fullName>
    </submittedName>
</protein>
<dbReference type="Proteomes" id="UP000693970">
    <property type="component" value="Unassembled WGS sequence"/>
</dbReference>
<comment type="caution">
    <text evidence="1">The sequence shown here is derived from an EMBL/GenBank/DDBJ whole genome shotgun (WGS) entry which is preliminary data.</text>
</comment>
<dbReference type="AlphaFoldDB" id="A0A9K3Q6P4"/>
<gene>
    <name evidence="1" type="ORF">IV203_028095</name>
</gene>
<evidence type="ECO:0000313" key="2">
    <source>
        <dbReference type="Proteomes" id="UP000693970"/>
    </source>
</evidence>
<reference evidence="1" key="2">
    <citation type="submission" date="2021-04" db="EMBL/GenBank/DDBJ databases">
        <authorList>
            <person name="Podell S."/>
        </authorList>
    </citation>
    <scope>NUCLEOTIDE SEQUENCE</scope>
    <source>
        <strain evidence="1">Hildebrandi</strain>
    </source>
</reference>